<protein>
    <submittedName>
        <fullName evidence="1">Uncharacterized protein</fullName>
    </submittedName>
</protein>
<organism evidence="1 2">
    <name type="scientific">Nonomuraea rosea</name>
    <dbReference type="NCBI Taxonomy" id="638574"/>
    <lineage>
        <taxon>Bacteria</taxon>
        <taxon>Bacillati</taxon>
        <taxon>Actinomycetota</taxon>
        <taxon>Actinomycetes</taxon>
        <taxon>Streptosporangiales</taxon>
        <taxon>Streptosporangiaceae</taxon>
        <taxon>Nonomuraea</taxon>
    </lineage>
</organism>
<proteinExistence type="predicted"/>
<gene>
    <name evidence="1" type="ORF">GCM10022419_046820</name>
</gene>
<dbReference type="Proteomes" id="UP001500630">
    <property type="component" value="Unassembled WGS sequence"/>
</dbReference>
<keyword evidence="2" id="KW-1185">Reference proteome</keyword>
<dbReference type="Gene3D" id="3.30.470.20">
    <property type="entry name" value="ATP-grasp fold, B domain"/>
    <property type="match status" value="1"/>
</dbReference>
<dbReference type="RefSeq" id="WP_345564736.1">
    <property type="nucleotide sequence ID" value="NZ_BAABDQ010000009.1"/>
</dbReference>
<evidence type="ECO:0000313" key="2">
    <source>
        <dbReference type="Proteomes" id="UP001500630"/>
    </source>
</evidence>
<comment type="caution">
    <text evidence="1">The sequence shown here is derived from an EMBL/GenBank/DDBJ whole genome shotgun (WGS) entry which is preliminary data.</text>
</comment>
<reference evidence="2" key="1">
    <citation type="journal article" date="2019" name="Int. J. Syst. Evol. Microbiol.">
        <title>The Global Catalogue of Microorganisms (GCM) 10K type strain sequencing project: providing services to taxonomists for standard genome sequencing and annotation.</title>
        <authorList>
            <consortium name="The Broad Institute Genomics Platform"/>
            <consortium name="The Broad Institute Genome Sequencing Center for Infectious Disease"/>
            <person name="Wu L."/>
            <person name="Ma J."/>
        </authorList>
    </citation>
    <scope>NUCLEOTIDE SEQUENCE [LARGE SCALE GENOMIC DNA]</scope>
    <source>
        <strain evidence="2">JCM 17326</strain>
    </source>
</reference>
<dbReference type="EMBL" id="BAABDQ010000009">
    <property type="protein sequence ID" value="GAA3560815.1"/>
    <property type="molecule type" value="Genomic_DNA"/>
</dbReference>
<name>A0ABP6X4D7_9ACTN</name>
<dbReference type="Pfam" id="PF13549">
    <property type="entry name" value="ATP-grasp_5"/>
    <property type="match status" value="1"/>
</dbReference>
<sequence length="65" mass="6843">MVDWAFGPLVMAGVGGVPADLLADRTFRVTPITDAADMLGELRCCMDIAARRASMSALSTARSRG</sequence>
<evidence type="ECO:0000313" key="1">
    <source>
        <dbReference type="EMBL" id="GAA3560815.1"/>
    </source>
</evidence>
<accession>A0ABP6X4D7</accession>